<accession>A0A9Q6EK44</accession>
<dbReference type="Proteomes" id="UP000222310">
    <property type="component" value="Unassembled WGS sequence"/>
</dbReference>
<gene>
    <name evidence="1" type="ORF">VF08_21220</name>
</gene>
<evidence type="ECO:0000313" key="2">
    <source>
        <dbReference type="Proteomes" id="UP000222310"/>
    </source>
</evidence>
<sequence>MPSYTRNKKRSELVFVLVNGLVYFGFKPKNLTQFSGISSSDITALGHILADDASAGLIKIIGAQAPKPPKVKKKLPNASVGQQQSISTFCAYNQLVAANAEGWNLLESRKSVTLRALSASRGSLTAIAKLSNDSLYCFPMNKADFENYGGELGLRTSANLTDVERSKLVAGSSIPYPGRASKKLDDGSTFSSFFSTEKQDSIAEAGYEIVSEQKVMGAEQVPFFR</sequence>
<proteinExistence type="predicted"/>
<organism evidence="1 2">
    <name type="scientific">Nostoc linckia z8</name>
    <dbReference type="NCBI Taxonomy" id="1628746"/>
    <lineage>
        <taxon>Bacteria</taxon>
        <taxon>Bacillati</taxon>
        <taxon>Cyanobacteriota</taxon>
        <taxon>Cyanophyceae</taxon>
        <taxon>Nostocales</taxon>
        <taxon>Nostocaceae</taxon>
        <taxon>Nostoc</taxon>
    </lineage>
</organism>
<evidence type="ECO:0000313" key="1">
    <source>
        <dbReference type="EMBL" id="PHK01782.1"/>
    </source>
</evidence>
<dbReference type="EMBL" id="LAHD01000065">
    <property type="protein sequence ID" value="PHK01782.1"/>
    <property type="molecule type" value="Genomic_DNA"/>
</dbReference>
<dbReference type="RefSeq" id="WP_099070403.1">
    <property type="nucleotide sequence ID" value="NZ_LAHD01000065.1"/>
</dbReference>
<reference evidence="1 2" key="1">
    <citation type="submission" date="2015-02" db="EMBL/GenBank/DDBJ databases">
        <title>Nostoc linckia genome annotation.</title>
        <authorList>
            <person name="Zhou Z."/>
        </authorList>
    </citation>
    <scope>NUCLEOTIDE SEQUENCE [LARGE SCALE GENOMIC DNA]</scope>
    <source>
        <strain evidence="2">z8</strain>
    </source>
</reference>
<comment type="caution">
    <text evidence="1">The sequence shown here is derived from an EMBL/GenBank/DDBJ whole genome shotgun (WGS) entry which is preliminary data.</text>
</comment>
<dbReference type="GeneID" id="57094662"/>
<protein>
    <submittedName>
        <fullName evidence="1">Uncharacterized protein</fullName>
    </submittedName>
</protein>
<dbReference type="AlphaFoldDB" id="A0A9Q6EK44"/>
<name>A0A9Q6EK44_NOSLI</name>